<protein>
    <submittedName>
        <fullName evidence="1">Uncharacterized protein</fullName>
    </submittedName>
</protein>
<dbReference type="OMA" id="DDYISPK"/>
<dbReference type="VEuPathDB" id="AmoebaDB:EHI7A_039500"/>
<comment type="caution">
    <text evidence="1">The sequence shown here is derived from an EMBL/GenBank/DDBJ whole genome shotgun (WGS) entry which is preliminary data.</text>
</comment>
<evidence type="ECO:0000313" key="2">
    <source>
        <dbReference type="Proteomes" id="UP000078387"/>
    </source>
</evidence>
<dbReference type="Proteomes" id="UP000078387">
    <property type="component" value="Unassembled WGS sequence"/>
</dbReference>
<dbReference type="VEuPathDB" id="AmoebaDB:EHI5A_021420"/>
<organism evidence="1 2">
    <name type="scientific">Entamoeba histolytica</name>
    <dbReference type="NCBI Taxonomy" id="5759"/>
    <lineage>
        <taxon>Eukaryota</taxon>
        <taxon>Amoebozoa</taxon>
        <taxon>Evosea</taxon>
        <taxon>Archamoebae</taxon>
        <taxon>Mastigamoebida</taxon>
        <taxon>Entamoebidae</taxon>
        <taxon>Entamoeba</taxon>
    </lineage>
</organism>
<gene>
    <name evidence="1" type="ORF">CL6EHI_121740</name>
</gene>
<dbReference type="VEuPathDB" id="AmoebaDB:EHI_121740"/>
<sequence>MSEINHPVKIEAVYLMSVIPHFISLNMLMRFHQVSHNCGEAITRLKVNPCYQELSLETILQNDQSIHIRKELQIFTGIDTLHTDINTLQQLPPELLVNVKLFEISYIQKQTPSSYPIWETIKDRVSRLILEVSCLPLFDLLSLPNLRRLEIRAGRNGLTENLPIRSMESLQTLVVYCDGSQFKTYYDLFEQFVCSKLRVLYKLNWVQPNDFEDILKLHPRSVIGIYLNELPPDINNYLSSKVVLLYYQKKEFRIPISIFIDQQFLALMKLYHPSMIDVRGDIENEESSIINLHEEHQLEEIIFNFVTTKEKISVILPKELKKLTINHGNFLKEGGLLQLQNTQVPRECYASYGDAVPKNN</sequence>
<dbReference type="VEuPathDB" id="AmoebaDB:EHI8A_039400"/>
<accession>A0A5K1TX76</accession>
<evidence type="ECO:0000313" key="1">
    <source>
        <dbReference type="EMBL" id="GAT96619.1"/>
    </source>
</evidence>
<name>A0A5K1TX76_ENTHI</name>
<proteinExistence type="predicted"/>
<dbReference type="AlphaFoldDB" id="A0A5K1TX76"/>
<dbReference type="VEuPathDB" id="AmoebaDB:KM1_029630"/>
<reference evidence="1 2" key="1">
    <citation type="submission" date="2016-05" db="EMBL/GenBank/DDBJ databases">
        <title>First whole genome sequencing of Entamoeba histolytica HM1:IMSS-clone-6.</title>
        <authorList>
            <person name="Mukherjee Avik.K."/>
            <person name="Izumyama S."/>
            <person name="Nakada-Tsukui K."/>
            <person name="Nozaki T."/>
        </authorList>
    </citation>
    <scope>NUCLEOTIDE SEQUENCE [LARGE SCALE GENOMIC DNA]</scope>
    <source>
        <strain evidence="1 2">HM1:IMSS clone 6</strain>
    </source>
</reference>
<dbReference type="EMBL" id="BDEQ01000001">
    <property type="protein sequence ID" value="GAT96619.1"/>
    <property type="molecule type" value="Genomic_DNA"/>
</dbReference>